<keyword evidence="3 4" id="KW-0687">Ribonucleoprotein</keyword>
<keyword evidence="5" id="KW-0812">Transmembrane</keyword>
<keyword evidence="8" id="KW-1185">Reference proteome</keyword>
<dbReference type="GO" id="GO:0005840">
    <property type="term" value="C:ribosome"/>
    <property type="evidence" value="ECO:0007669"/>
    <property type="project" value="UniProtKB-KW"/>
</dbReference>
<evidence type="ECO:0000256" key="4">
    <source>
        <dbReference type="RuleBase" id="RU000670"/>
    </source>
</evidence>
<evidence type="ECO:0000256" key="3">
    <source>
        <dbReference type="ARBA" id="ARBA00023274"/>
    </source>
</evidence>
<keyword evidence="5" id="KW-0472">Membrane</keyword>
<dbReference type="Proteomes" id="UP000694396">
    <property type="component" value="Unplaced"/>
</dbReference>
<dbReference type="InterPro" id="IPR000530">
    <property type="entry name" value="Ribosomal_eS12"/>
</dbReference>
<dbReference type="AlphaFoldDB" id="A0A8C3XEB9"/>
<comment type="similarity">
    <text evidence="1 4">Belongs to the eukaryotic ribosomal protein eS12 family.</text>
</comment>
<dbReference type="PROSITE" id="PS01189">
    <property type="entry name" value="RIBOSOMAL_S12E"/>
    <property type="match status" value="1"/>
</dbReference>
<dbReference type="PRINTS" id="PR00972">
    <property type="entry name" value="RIBSOMALS12E"/>
</dbReference>
<organism evidence="7 8">
    <name type="scientific">Cyanoderma ruficeps</name>
    <name type="common">rufous-capped babbler</name>
    <dbReference type="NCBI Taxonomy" id="181631"/>
    <lineage>
        <taxon>Eukaryota</taxon>
        <taxon>Metazoa</taxon>
        <taxon>Chordata</taxon>
        <taxon>Craniata</taxon>
        <taxon>Vertebrata</taxon>
        <taxon>Euteleostomi</taxon>
        <taxon>Archelosauria</taxon>
        <taxon>Archosauria</taxon>
        <taxon>Dinosauria</taxon>
        <taxon>Saurischia</taxon>
        <taxon>Theropoda</taxon>
        <taxon>Coelurosauria</taxon>
        <taxon>Aves</taxon>
        <taxon>Neognathae</taxon>
        <taxon>Neoaves</taxon>
        <taxon>Telluraves</taxon>
        <taxon>Australaves</taxon>
        <taxon>Passeriformes</taxon>
        <taxon>Sylvioidea</taxon>
        <taxon>Timaliidae</taxon>
        <taxon>Cyanoderma</taxon>
    </lineage>
</organism>
<reference evidence="7" key="2">
    <citation type="submission" date="2025-09" db="UniProtKB">
        <authorList>
            <consortium name="Ensembl"/>
        </authorList>
    </citation>
    <scope>IDENTIFICATION</scope>
</reference>
<dbReference type="Gene3D" id="3.30.1330.30">
    <property type="match status" value="1"/>
</dbReference>
<evidence type="ECO:0000313" key="7">
    <source>
        <dbReference type="Ensembl" id="ENSCRFP00000014600.1"/>
    </source>
</evidence>
<reference evidence="7" key="1">
    <citation type="submission" date="2025-08" db="UniProtKB">
        <authorList>
            <consortium name="Ensembl"/>
        </authorList>
    </citation>
    <scope>IDENTIFICATION</scope>
</reference>
<dbReference type="Ensembl" id="ENSCRFT00000015112.1">
    <property type="protein sequence ID" value="ENSCRFP00000014600.1"/>
    <property type="gene ID" value="ENSCRFG00000011265.1"/>
</dbReference>
<dbReference type="Pfam" id="PF01248">
    <property type="entry name" value="Ribosomal_L7Ae"/>
    <property type="match status" value="1"/>
</dbReference>
<feature type="transmembrane region" description="Helical" evidence="5">
    <location>
        <begin position="47"/>
        <end position="65"/>
    </location>
</feature>
<keyword evidence="2 4" id="KW-0689">Ribosomal protein</keyword>
<accession>A0A8C3XEB9</accession>
<feature type="domain" description="Ribosomal protein eL8/eL30/eS12/Gadd45" evidence="6">
    <location>
        <begin position="105"/>
        <end position="198"/>
    </location>
</feature>
<dbReference type="PANTHER" id="PTHR11843">
    <property type="entry name" value="40S RIBOSOMAL PROTEIN S12"/>
    <property type="match status" value="1"/>
</dbReference>
<dbReference type="GO" id="GO:0003735">
    <property type="term" value="F:structural constituent of ribosome"/>
    <property type="evidence" value="ECO:0007669"/>
    <property type="project" value="InterPro"/>
</dbReference>
<evidence type="ECO:0000313" key="8">
    <source>
        <dbReference type="Proteomes" id="UP000694396"/>
    </source>
</evidence>
<dbReference type="InterPro" id="IPR004038">
    <property type="entry name" value="Ribosomal_eL8/eL30/eS12/Gad45"/>
</dbReference>
<evidence type="ECO:0000256" key="2">
    <source>
        <dbReference type="ARBA" id="ARBA00022980"/>
    </source>
</evidence>
<dbReference type="GO" id="GO:0006412">
    <property type="term" value="P:translation"/>
    <property type="evidence" value="ECO:0007669"/>
    <property type="project" value="InterPro"/>
</dbReference>
<dbReference type="SUPFAM" id="SSF55315">
    <property type="entry name" value="L30e-like"/>
    <property type="match status" value="1"/>
</dbReference>
<dbReference type="InterPro" id="IPR029064">
    <property type="entry name" value="Ribosomal_eL30-like_sf"/>
</dbReference>
<keyword evidence="5" id="KW-1133">Transmembrane helix</keyword>
<protein>
    <recommendedName>
        <fullName evidence="4">40S ribosomal protein S12</fullName>
    </recommendedName>
</protein>
<dbReference type="GO" id="GO:1990904">
    <property type="term" value="C:ribonucleoprotein complex"/>
    <property type="evidence" value="ECO:0007669"/>
    <property type="project" value="UniProtKB-KW"/>
</dbReference>
<dbReference type="FunFam" id="3.30.1330.30:FF:000011">
    <property type="entry name" value="40S ribosomal protein S12"/>
    <property type="match status" value="1"/>
</dbReference>
<evidence type="ECO:0000256" key="5">
    <source>
        <dbReference type="SAM" id="Phobius"/>
    </source>
</evidence>
<evidence type="ECO:0000259" key="6">
    <source>
        <dbReference type="Pfam" id="PF01248"/>
    </source>
</evidence>
<dbReference type="GO" id="GO:0005829">
    <property type="term" value="C:cytosol"/>
    <property type="evidence" value="ECO:0007669"/>
    <property type="project" value="UniProtKB-ARBA"/>
</dbReference>
<sequence>MGAGPPGRATVRMASSPRQRSVEAAWPGASPVGFNAFASFEFILRQFFFWLSFLTCFPSVLFLMAECLQVNGKLLLLVGSCWHDQNIVCLLFSITAGGVMDVNTALQEVLKTALIHDGLARGIREAAKALDKRQAHLCVLASNCDEPTYVKLVEALCAEHQINLIKVDDNKKLGEWVGLCKIDREGKPRKVVGCSCVVVKDYGKESQAKDVIEEYFKCKK</sequence>
<evidence type="ECO:0000256" key="1">
    <source>
        <dbReference type="ARBA" id="ARBA00005824"/>
    </source>
</evidence>
<name>A0A8C3XEB9_9PASS</name>
<proteinExistence type="inferred from homology"/>
<dbReference type="InterPro" id="IPR047860">
    <property type="entry name" value="Ribosomal_eS12_CS"/>
</dbReference>